<dbReference type="PROSITE" id="PS50045">
    <property type="entry name" value="SIGMA54_INTERACT_4"/>
    <property type="match status" value="1"/>
</dbReference>
<organism evidence="8 9">
    <name type="scientific">Fodinisporobacter ferrooxydans</name>
    <dbReference type="NCBI Taxonomy" id="2901836"/>
    <lineage>
        <taxon>Bacteria</taxon>
        <taxon>Bacillati</taxon>
        <taxon>Bacillota</taxon>
        <taxon>Bacilli</taxon>
        <taxon>Bacillales</taxon>
        <taxon>Alicyclobacillaceae</taxon>
        <taxon>Fodinisporobacter</taxon>
    </lineage>
</organism>
<dbReference type="InterPro" id="IPR013767">
    <property type="entry name" value="PAS_fold"/>
</dbReference>
<evidence type="ECO:0000313" key="9">
    <source>
        <dbReference type="Proteomes" id="UP000830167"/>
    </source>
</evidence>
<dbReference type="InterPro" id="IPR058031">
    <property type="entry name" value="AAA_lid_NorR"/>
</dbReference>
<proteinExistence type="predicted"/>
<evidence type="ECO:0000313" key="8">
    <source>
        <dbReference type="EMBL" id="UOF89913.1"/>
    </source>
</evidence>
<evidence type="ECO:0000256" key="2">
    <source>
        <dbReference type="ARBA" id="ARBA00022840"/>
    </source>
</evidence>
<dbReference type="Gene3D" id="1.10.8.60">
    <property type="match status" value="1"/>
</dbReference>
<dbReference type="Gene3D" id="3.40.50.300">
    <property type="entry name" value="P-loop containing nucleotide triphosphate hydrolases"/>
    <property type="match status" value="1"/>
</dbReference>
<dbReference type="PROSITE" id="PS00675">
    <property type="entry name" value="SIGMA54_INTERACT_1"/>
    <property type="match status" value="1"/>
</dbReference>
<dbReference type="InterPro" id="IPR003593">
    <property type="entry name" value="AAA+_ATPase"/>
</dbReference>
<dbReference type="Pfam" id="PF00989">
    <property type="entry name" value="PAS"/>
    <property type="match status" value="2"/>
</dbReference>
<dbReference type="InterPro" id="IPR025944">
    <property type="entry name" value="Sigma_54_int_dom_CS"/>
</dbReference>
<dbReference type="SUPFAM" id="SSF52540">
    <property type="entry name" value="P-loop containing nucleoside triphosphate hydrolases"/>
    <property type="match status" value="1"/>
</dbReference>
<evidence type="ECO:0000256" key="1">
    <source>
        <dbReference type="ARBA" id="ARBA00022741"/>
    </source>
</evidence>
<dbReference type="EMBL" id="CP089291">
    <property type="protein sequence ID" value="UOF89913.1"/>
    <property type="molecule type" value="Genomic_DNA"/>
</dbReference>
<keyword evidence="3" id="KW-0805">Transcription regulation</keyword>
<dbReference type="Pfam" id="PF25601">
    <property type="entry name" value="AAA_lid_14"/>
    <property type="match status" value="1"/>
</dbReference>
<accession>A0ABY4CL69</accession>
<dbReference type="NCBIfam" id="TIGR00229">
    <property type="entry name" value="sensory_box"/>
    <property type="match status" value="2"/>
</dbReference>
<dbReference type="Gene3D" id="3.30.450.20">
    <property type="entry name" value="PAS domain"/>
    <property type="match status" value="2"/>
</dbReference>
<dbReference type="Pfam" id="PF02954">
    <property type="entry name" value="HTH_8"/>
    <property type="match status" value="1"/>
</dbReference>
<dbReference type="PROSITE" id="PS50113">
    <property type="entry name" value="PAC"/>
    <property type="match status" value="1"/>
</dbReference>
<dbReference type="InterPro" id="IPR009057">
    <property type="entry name" value="Homeodomain-like_sf"/>
</dbReference>
<dbReference type="PANTHER" id="PTHR32071">
    <property type="entry name" value="TRANSCRIPTIONAL REGULATORY PROTEIN"/>
    <property type="match status" value="1"/>
</dbReference>
<dbReference type="InterPro" id="IPR002078">
    <property type="entry name" value="Sigma_54_int"/>
</dbReference>
<feature type="domain" description="PAC" evidence="7">
    <location>
        <begin position="77"/>
        <end position="130"/>
    </location>
</feature>
<name>A0ABY4CL69_9BACL</name>
<feature type="domain" description="Sigma-54 factor interaction" evidence="5">
    <location>
        <begin position="268"/>
        <end position="498"/>
    </location>
</feature>
<keyword evidence="2" id="KW-0067">ATP-binding</keyword>
<keyword evidence="4" id="KW-0804">Transcription</keyword>
<dbReference type="SUPFAM" id="SSF46689">
    <property type="entry name" value="Homeodomain-like"/>
    <property type="match status" value="1"/>
</dbReference>
<dbReference type="SUPFAM" id="SSF55785">
    <property type="entry name" value="PYP-like sensor domain (PAS domain)"/>
    <property type="match status" value="2"/>
</dbReference>
<feature type="domain" description="PAS" evidence="6">
    <location>
        <begin position="16"/>
        <end position="67"/>
    </location>
</feature>
<dbReference type="PRINTS" id="PR01590">
    <property type="entry name" value="HTHFIS"/>
</dbReference>
<keyword evidence="1" id="KW-0547">Nucleotide-binding</keyword>
<dbReference type="Pfam" id="PF00158">
    <property type="entry name" value="Sigma54_activat"/>
    <property type="match status" value="1"/>
</dbReference>
<protein>
    <submittedName>
        <fullName evidence="8">Sigma-54-dependent Fis family transcriptional regulator</fullName>
    </submittedName>
</protein>
<dbReference type="InterPro" id="IPR025662">
    <property type="entry name" value="Sigma_54_int_dom_ATP-bd_1"/>
</dbReference>
<dbReference type="CDD" id="cd00009">
    <property type="entry name" value="AAA"/>
    <property type="match status" value="1"/>
</dbReference>
<dbReference type="RefSeq" id="WP_347436609.1">
    <property type="nucleotide sequence ID" value="NZ_CP089291.1"/>
</dbReference>
<gene>
    <name evidence="8" type="ORF">LSG31_18895</name>
</gene>
<sequence length="588" mass="65342">MNSEHEKLSGGQDLGKQRELEVILNSTHDAMIAINIDGQITIFNAAAERLTQKRGQDVLGENVSEVIPNSRLHEVLRSGQPELNQLQTLGNIRIITNRVPVKDEHGRVIGAVAVFRDVTDIQNLIEEITNLREMQQLLEAIINSTQDAISVVDAEGQGILINPAYTKLTGLTERDIIGQPATVDIAEGESMHLQVLRTGQPVRGVPMKIGPTRREVIVNVAPITVKGQLKGSVGILHDISEMKKLSEELEKAKQLIRKLEAKYSFQDIISVSPDMQQALEQARQAAATHATVLLRGESGTGKELFAHAIHNAGDRRFNRFLRVNCAAISESLLESQLFGYEEGAFTGAKRGGQKGLFEQAGGGTIFLDEIGELSVSTQAKILRVLQEKEIVRVGGSQPIQIDVRIIAATNVNLEKAIAESRFRADLYYRLNVLPIIIPPLRCRKEDIYPIAMRLIRKLNQEYGRNVDSIAAACLEQLFRYDWPGNVRELENVIGRAMIHMRLTDKEIQCIQLPEFTGPAKPTEKTLLLPKEVEANPVDTLDAIVAAAEKKHIRNVLRLTHGNKTEAAKRLGIAVRSLYYKMEKYHLNP</sequence>
<dbReference type="Gene3D" id="1.10.10.60">
    <property type="entry name" value="Homeodomain-like"/>
    <property type="match status" value="1"/>
</dbReference>
<dbReference type="InterPro" id="IPR000014">
    <property type="entry name" value="PAS"/>
</dbReference>
<dbReference type="PROSITE" id="PS00688">
    <property type="entry name" value="SIGMA54_INTERACT_3"/>
    <property type="match status" value="1"/>
</dbReference>
<evidence type="ECO:0000259" key="7">
    <source>
        <dbReference type="PROSITE" id="PS50113"/>
    </source>
</evidence>
<dbReference type="CDD" id="cd00130">
    <property type="entry name" value="PAS"/>
    <property type="match status" value="2"/>
</dbReference>
<evidence type="ECO:0000259" key="5">
    <source>
        <dbReference type="PROSITE" id="PS50045"/>
    </source>
</evidence>
<evidence type="ECO:0000256" key="3">
    <source>
        <dbReference type="ARBA" id="ARBA00023015"/>
    </source>
</evidence>
<dbReference type="InterPro" id="IPR027417">
    <property type="entry name" value="P-loop_NTPase"/>
</dbReference>
<dbReference type="InterPro" id="IPR002197">
    <property type="entry name" value="HTH_Fis"/>
</dbReference>
<dbReference type="SMART" id="SM00382">
    <property type="entry name" value="AAA"/>
    <property type="match status" value="1"/>
</dbReference>
<evidence type="ECO:0000259" key="6">
    <source>
        <dbReference type="PROSITE" id="PS50112"/>
    </source>
</evidence>
<evidence type="ECO:0000256" key="4">
    <source>
        <dbReference type="ARBA" id="ARBA00023163"/>
    </source>
</evidence>
<reference evidence="8" key="1">
    <citation type="submission" date="2021-12" db="EMBL/GenBank/DDBJ databases">
        <title>Alicyclobacillaceae gen. nov., sp. nov., isolated from chalcocite enrichment system.</title>
        <authorList>
            <person name="Jiang Z."/>
        </authorList>
    </citation>
    <scope>NUCLEOTIDE SEQUENCE</scope>
    <source>
        <strain evidence="8">MYW30-H2</strain>
    </source>
</reference>
<dbReference type="PROSITE" id="PS50112">
    <property type="entry name" value="PAS"/>
    <property type="match status" value="2"/>
</dbReference>
<dbReference type="SMART" id="SM00091">
    <property type="entry name" value="PAS"/>
    <property type="match status" value="2"/>
</dbReference>
<keyword evidence="9" id="KW-1185">Reference proteome</keyword>
<dbReference type="Proteomes" id="UP000830167">
    <property type="component" value="Chromosome"/>
</dbReference>
<dbReference type="InterPro" id="IPR035965">
    <property type="entry name" value="PAS-like_dom_sf"/>
</dbReference>
<dbReference type="PANTHER" id="PTHR32071:SF121">
    <property type="entry name" value="SIGMA L-DEPENDENT TRANSCRIPTIONAL REGULATOR YQIR-RELATED"/>
    <property type="match status" value="1"/>
</dbReference>
<feature type="domain" description="PAS" evidence="6">
    <location>
        <begin position="134"/>
        <end position="190"/>
    </location>
</feature>
<dbReference type="InterPro" id="IPR000700">
    <property type="entry name" value="PAS-assoc_C"/>
</dbReference>